<dbReference type="RefSeq" id="WP_184665922.1">
    <property type="nucleotide sequence ID" value="NZ_BAABAI010000004.1"/>
</dbReference>
<sequence>MDTRSIETIQRNRRITWGGGLSIGIGLIGLPLVLFGVWPGLDHSPWNANTLVLALGVALCTVSYILGRISVAAVTHNRVAPPTRRPFVVAGVAFAVAVLCLLITLAS</sequence>
<feature type="transmembrane region" description="Helical" evidence="1">
    <location>
        <begin position="21"/>
        <end position="40"/>
    </location>
</feature>
<evidence type="ECO:0000313" key="3">
    <source>
        <dbReference type="Proteomes" id="UP000542674"/>
    </source>
</evidence>
<organism evidence="2 3">
    <name type="scientific">Saccharothrix violaceirubra</name>
    <dbReference type="NCBI Taxonomy" id="413306"/>
    <lineage>
        <taxon>Bacteria</taxon>
        <taxon>Bacillati</taxon>
        <taxon>Actinomycetota</taxon>
        <taxon>Actinomycetes</taxon>
        <taxon>Pseudonocardiales</taxon>
        <taxon>Pseudonocardiaceae</taxon>
        <taxon>Saccharothrix</taxon>
    </lineage>
</organism>
<feature type="transmembrane region" description="Helical" evidence="1">
    <location>
        <begin position="46"/>
        <end position="66"/>
    </location>
</feature>
<keyword evidence="3" id="KW-1185">Reference proteome</keyword>
<proteinExistence type="predicted"/>
<keyword evidence="1" id="KW-0472">Membrane</keyword>
<dbReference type="EMBL" id="JACHJS010000001">
    <property type="protein sequence ID" value="MBB4963093.1"/>
    <property type="molecule type" value="Genomic_DNA"/>
</dbReference>
<evidence type="ECO:0000256" key="1">
    <source>
        <dbReference type="SAM" id="Phobius"/>
    </source>
</evidence>
<name>A0A7W7WU39_9PSEU</name>
<accession>A0A7W7WU39</accession>
<evidence type="ECO:0000313" key="2">
    <source>
        <dbReference type="EMBL" id="MBB4963093.1"/>
    </source>
</evidence>
<protein>
    <submittedName>
        <fullName evidence="2">Drug/metabolite transporter (DMT)-like permease</fullName>
    </submittedName>
</protein>
<dbReference type="AlphaFoldDB" id="A0A7W7WU39"/>
<dbReference type="Proteomes" id="UP000542674">
    <property type="component" value="Unassembled WGS sequence"/>
</dbReference>
<feature type="transmembrane region" description="Helical" evidence="1">
    <location>
        <begin position="87"/>
        <end position="106"/>
    </location>
</feature>
<comment type="caution">
    <text evidence="2">The sequence shown here is derived from an EMBL/GenBank/DDBJ whole genome shotgun (WGS) entry which is preliminary data.</text>
</comment>
<reference evidence="2 3" key="1">
    <citation type="submission" date="2020-08" db="EMBL/GenBank/DDBJ databases">
        <title>Sequencing the genomes of 1000 actinobacteria strains.</title>
        <authorList>
            <person name="Klenk H.-P."/>
        </authorList>
    </citation>
    <scope>NUCLEOTIDE SEQUENCE [LARGE SCALE GENOMIC DNA]</scope>
    <source>
        <strain evidence="2 3">DSM 45084</strain>
    </source>
</reference>
<keyword evidence="1" id="KW-0812">Transmembrane</keyword>
<keyword evidence="1" id="KW-1133">Transmembrane helix</keyword>
<gene>
    <name evidence="2" type="ORF">F4559_000452</name>
</gene>